<gene>
    <name evidence="1" type="ORF">DSCA_55570</name>
</gene>
<protein>
    <recommendedName>
        <fullName evidence="3">Phenylacetate--CoA ligase family protein</fullName>
    </recommendedName>
</protein>
<dbReference type="AlphaFoldDB" id="A0A5K7Z4S6"/>
<dbReference type="KEGG" id="dalk:DSCA_55570"/>
<dbReference type="Proteomes" id="UP000427906">
    <property type="component" value="Chromosome"/>
</dbReference>
<proteinExistence type="predicted"/>
<dbReference type="PANTHER" id="PTHR36932:SF1">
    <property type="entry name" value="CAPSULAR POLYSACCHARIDE BIOSYNTHESIS PROTEIN"/>
    <property type="match status" value="1"/>
</dbReference>
<sequence length="148" mass="17338">MLKKIKKLWTLNQKVRFMKYLRGRIERLQWRKLKAIIAHAHATVPYYRDLFSRHHLKPEDIRCFQDLKKIPLTSKKDIVSLDRSRITSDAVAPDDRYEMRTSGSTGEPFRFFLDTAYGKQVGLDCIRSKRLHGLRPTDKILRVGGDGP</sequence>
<dbReference type="PANTHER" id="PTHR36932">
    <property type="entry name" value="CAPSULAR POLYSACCHARIDE BIOSYNTHESIS PROTEIN"/>
    <property type="match status" value="1"/>
</dbReference>
<organism evidence="1 2">
    <name type="scientific">Desulfosarcina alkanivorans</name>
    <dbReference type="NCBI Taxonomy" id="571177"/>
    <lineage>
        <taxon>Bacteria</taxon>
        <taxon>Pseudomonadati</taxon>
        <taxon>Thermodesulfobacteriota</taxon>
        <taxon>Desulfobacteria</taxon>
        <taxon>Desulfobacterales</taxon>
        <taxon>Desulfosarcinaceae</taxon>
        <taxon>Desulfosarcina</taxon>
    </lineage>
</organism>
<evidence type="ECO:0000313" key="1">
    <source>
        <dbReference type="EMBL" id="BBO71627.1"/>
    </source>
</evidence>
<evidence type="ECO:0000313" key="2">
    <source>
        <dbReference type="Proteomes" id="UP000427906"/>
    </source>
</evidence>
<dbReference type="EMBL" id="AP021874">
    <property type="protein sequence ID" value="BBO71627.1"/>
    <property type="molecule type" value="Genomic_DNA"/>
</dbReference>
<keyword evidence="2" id="KW-1185">Reference proteome</keyword>
<dbReference type="InterPro" id="IPR053158">
    <property type="entry name" value="CapK_Type1_Caps_Biosynth"/>
</dbReference>
<evidence type="ECO:0008006" key="3">
    <source>
        <dbReference type="Google" id="ProtNLM"/>
    </source>
</evidence>
<dbReference type="InterPro" id="IPR042099">
    <property type="entry name" value="ANL_N_sf"/>
</dbReference>
<dbReference type="Gene3D" id="3.40.50.12780">
    <property type="entry name" value="N-terminal domain of ligase-like"/>
    <property type="match status" value="1"/>
</dbReference>
<reference evidence="1 2" key="1">
    <citation type="submission" date="2019-11" db="EMBL/GenBank/DDBJ databases">
        <title>Comparative genomics of hydrocarbon-degrading Desulfosarcina strains.</title>
        <authorList>
            <person name="Watanabe M."/>
            <person name="Kojima H."/>
            <person name="Fukui M."/>
        </authorList>
    </citation>
    <scope>NUCLEOTIDE SEQUENCE [LARGE SCALE GENOMIC DNA]</scope>
    <source>
        <strain evidence="1 2">PL12</strain>
    </source>
</reference>
<name>A0A5K7Z4S6_9BACT</name>
<accession>A0A5K7Z4S6</accession>